<dbReference type="PANTHER" id="PTHR43303:SF4">
    <property type="entry name" value="NADPH DEHYDROGENASE C23G7.10C-RELATED"/>
    <property type="match status" value="1"/>
</dbReference>
<protein>
    <submittedName>
        <fullName evidence="7">Oxidoreductase</fullName>
    </submittedName>
</protein>
<gene>
    <name evidence="7" type="ORF">DFH01_05610</name>
</gene>
<keyword evidence="2" id="KW-0285">Flavoprotein</keyword>
<dbReference type="GO" id="GO:0003959">
    <property type="term" value="F:NADPH dehydrogenase activity"/>
    <property type="evidence" value="ECO:0007669"/>
    <property type="project" value="InterPro"/>
</dbReference>
<feature type="domain" description="NADH:flavin oxidoreductase/NADH oxidase N-terminal" evidence="6">
    <location>
        <begin position="4"/>
        <end position="334"/>
    </location>
</feature>
<dbReference type="OrthoDB" id="9804454at2"/>
<comment type="caution">
    <text evidence="7">The sequence shown here is derived from an EMBL/GenBank/DDBJ whole genome shotgun (WGS) entry which is preliminary data.</text>
</comment>
<keyword evidence="4" id="KW-0521">NADP</keyword>
<dbReference type="Gene3D" id="3.20.20.70">
    <property type="entry name" value="Aldolase class I"/>
    <property type="match status" value="1"/>
</dbReference>
<evidence type="ECO:0000256" key="3">
    <source>
        <dbReference type="ARBA" id="ARBA00022643"/>
    </source>
</evidence>
<organism evidence="7 8">
    <name type="scientific">Falsiroseomonas bella</name>
    <dbReference type="NCBI Taxonomy" id="2184016"/>
    <lineage>
        <taxon>Bacteria</taxon>
        <taxon>Pseudomonadati</taxon>
        <taxon>Pseudomonadota</taxon>
        <taxon>Alphaproteobacteria</taxon>
        <taxon>Acetobacterales</taxon>
        <taxon>Roseomonadaceae</taxon>
        <taxon>Falsiroseomonas</taxon>
    </lineage>
</organism>
<dbReference type="CDD" id="cd02932">
    <property type="entry name" value="OYE_YqiM_FMN"/>
    <property type="match status" value="1"/>
</dbReference>
<dbReference type="PANTHER" id="PTHR43303">
    <property type="entry name" value="NADPH DEHYDROGENASE C23G7.10C-RELATED"/>
    <property type="match status" value="1"/>
</dbReference>
<dbReference type="GO" id="GO:0050661">
    <property type="term" value="F:NADP binding"/>
    <property type="evidence" value="ECO:0007669"/>
    <property type="project" value="InterPro"/>
</dbReference>
<dbReference type="Pfam" id="PF00724">
    <property type="entry name" value="Oxidored_FMN"/>
    <property type="match status" value="1"/>
</dbReference>
<accession>A0A317FIZ4</accession>
<evidence type="ECO:0000256" key="1">
    <source>
        <dbReference type="ARBA" id="ARBA00001917"/>
    </source>
</evidence>
<proteinExistence type="predicted"/>
<dbReference type="SUPFAM" id="SSF51395">
    <property type="entry name" value="FMN-linked oxidoreductases"/>
    <property type="match status" value="1"/>
</dbReference>
<sequence length="374" mass="39579">MTHLFDPLTLRGVTFANRIGVSPMCMYCCADDGKPTDWHLAHLLQRAIGGAAMVMVEATGITPDGRITPGDVGLWEDGQIPAHARLAAAIAHAGSVPAIQIGHAGRKGSRLPAWFDGPADPGWEILSSSAQATANFATPRAMTAEEVEAIPGLFAACARRAVAAGYKLIEIHGAHGYLLHQFFSPLSNQRNDRWGGDFEGRTRLTLEVVKAVRAAIPEDMPLALRISHTDWIEGGWTTTDSVELARRAKAAGVDLVDCSSGGIDPQRQKIAVGPGYQVPGAVAVREGAGVAVAAVGMITEPEQAQAIIAEGKADMVLLARALLRDPYWPMRAAAALGRVDALKGPPQYDRAWGAIGKFGMRLETGTPMPPLPGL</sequence>
<dbReference type="InterPro" id="IPR001155">
    <property type="entry name" value="OxRdtase_FMN_N"/>
</dbReference>
<name>A0A317FIZ4_9PROT</name>
<evidence type="ECO:0000256" key="2">
    <source>
        <dbReference type="ARBA" id="ARBA00022630"/>
    </source>
</evidence>
<evidence type="ECO:0000256" key="5">
    <source>
        <dbReference type="ARBA" id="ARBA00023002"/>
    </source>
</evidence>
<keyword evidence="5" id="KW-0560">Oxidoreductase</keyword>
<dbReference type="AlphaFoldDB" id="A0A317FIZ4"/>
<evidence type="ECO:0000313" key="8">
    <source>
        <dbReference type="Proteomes" id="UP000245765"/>
    </source>
</evidence>
<dbReference type="InterPro" id="IPR013785">
    <property type="entry name" value="Aldolase_TIM"/>
</dbReference>
<dbReference type="GO" id="GO:0010181">
    <property type="term" value="F:FMN binding"/>
    <property type="evidence" value="ECO:0007669"/>
    <property type="project" value="InterPro"/>
</dbReference>
<dbReference type="RefSeq" id="WP_109869356.1">
    <property type="nucleotide sequence ID" value="NZ_QGNA01000001.1"/>
</dbReference>
<evidence type="ECO:0000256" key="4">
    <source>
        <dbReference type="ARBA" id="ARBA00022857"/>
    </source>
</evidence>
<evidence type="ECO:0000313" key="7">
    <source>
        <dbReference type="EMBL" id="PWS38735.1"/>
    </source>
</evidence>
<evidence type="ECO:0000259" key="6">
    <source>
        <dbReference type="Pfam" id="PF00724"/>
    </source>
</evidence>
<keyword evidence="3" id="KW-0288">FMN</keyword>
<keyword evidence="8" id="KW-1185">Reference proteome</keyword>
<comment type="cofactor">
    <cofactor evidence="1">
        <name>FMN</name>
        <dbReference type="ChEBI" id="CHEBI:58210"/>
    </cofactor>
</comment>
<reference evidence="8" key="1">
    <citation type="submission" date="2018-05" db="EMBL/GenBank/DDBJ databases">
        <authorList>
            <person name="Du Z."/>
            <person name="Wang X."/>
        </authorList>
    </citation>
    <scope>NUCLEOTIDE SEQUENCE [LARGE SCALE GENOMIC DNA]</scope>
    <source>
        <strain evidence="8">CQN31</strain>
    </source>
</reference>
<dbReference type="EMBL" id="QGNA01000001">
    <property type="protein sequence ID" value="PWS38735.1"/>
    <property type="molecule type" value="Genomic_DNA"/>
</dbReference>
<dbReference type="InterPro" id="IPR044152">
    <property type="entry name" value="YqjM-like"/>
</dbReference>
<dbReference type="Proteomes" id="UP000245765">
    <property type="component" value="Unassembled WGS sequence"/>
</dbReference>